<dbReference type="SUPFAM" id="SSF161098">
    <property type="entry name" value="MetI-like"/>
    <property type="match status" value="1"/>
</dbReference>
<evidence type="ECO:0000256" key="5">
    <source>
        <dbReference type="ARBA" id="ARBA00022989"/>
    </source>
</evidence>
<dbReference type="PROSITE" id="PS50928">
    <property type="entry name" value="ABC_TM1"/>
    <property type="match status" value="1"/>
</dbReference>
<keyword evidence="4 7" id="KW-0812">Transmembrane</keyword>
<dbReference type="Gene3D" id="1.10.3720.10">
    <property type="entry name" value="MetI-like"/>
    <property type="match status" value="1"/>
</dbReference>
<keyword evidence="10" id="KW-1185">Reference proteome</keyword>
<protein>
    <submittedName>
        <fullName evidence="9">Carbohydrate ABC transporter permease</fullName>
    </submittedName>
</protein>
<dbReference type="RefSeq" id="WP_379739900.1">
    <property type="nucleotide sequence ID" value="NZ_JBHSVN010000002.1"/>
</dbReference>
<keyword evidence="5 7" id="KW-1133">Transmembrane helix</keyword>
<feature type="domain" description="ABC transmembrane type-1" evidence="8">
    <location>
        <begin position="83"/>
        <end position="274"/>
    </location>
</feature>
<dbReference type="Proteomes" id="UP001596296">
    <property type="component" value="Unassembled WGS sequence"/>
</dbReference>
<dbReference type="Pfam" id="PF00528">
    <property type="entry name" value="BPD_transp_1"/>
    <property type="match status" value="1"/>
</dbReference>
<keyword evidence="2 7" id="KW-0813">Transport</keyword>
<keyword evidence="6 7" id="KW-0472">Membrane</keyword>
<organism evidence="9 10">
    <name type="scientific">Halopenitus salinus</name>
    <dbReference type="NCBI Taxonomy" id="1198295"/>
    <lineage>
        <taxon>Archaea</taxon>
        <taxon>Methanobacteriati</taxon>
        <taxon>Methanobacteriota</taxon>
        <taxon>Stenosarchaea group</taxon>
        <taxon>Halobacteria</taxon>
        <taxon>Halobacteriales</taxon>
        <taxon>Haloferacaceae</taxon>
        <taxon>Halopenitus</taxon>
    </lineage>
</organism>
<evidence type="ECO:0000313" key="9">
    <source>
        <dbReference type="EMBL" id="MFC6891534.1"/>
    </source>
</evidence>
<feature type="transmembrane region" description="Helical" evidence="7">
    <location>
        <begin position="88"/>
        <end position="108"/>
    </location>
</feature>
<dbReference type="PANTHER" id="PTHR32243">
    <property type="entry name" value="MALTOSE TRANSPORT SYSTEM PERMEASE-RELATED"/>
    <property type="match status" value="1"/>
</dbReference>
<feature type="transmembrane region" description="Helical" evidence="7">
    <location>
        <begin position="253"/>
        <end position="278"/>
    </location>
</feature>
<comment type="similarity">
    <text evidence="7">Belongs to the binding-protein-dependent transport system permease family.</text>
</comment>
<dbReference type="InterPro" id="IPR050901">
    <property type="entry name" value="BP-dep_ABC_trans_perm"/>
</dbReference>
<evidence type="ECO:0000256" key="4">
    <source>
        <dbReference type="ARBA" id="ARBA00022692"/>
    </source>
</evidence>
<evidence type="ECO:0000256" key="2">
    <source>
        <dbReference type="ARBA" id="ARBA00022448"/>
    </source>
</evidence>
<feature type="transmembrane region" description="Helical" evidence="7">
    <location>
        <begin position="120"/>
        <end position="145"/>
    </location>
</feature>
<reference evidence="9 10" key="1">
    <citation type="journal article" date="2019" name="Int. J. Syst. Evol. Microbiol.">
        <title>The Global Catalogue of Microorganisms (GCM) 10K type strain sequencing project: providing services to taxonomists for standard genome sequencing and annotation.</title>
        <authorList>
            <consortium name="The Broad Institute Genomics Platform"/>
            <consortium name="The Broad Institute Genome Sequencing Center for Infectious Disease"/>
            <person name="Wu L."/>
            <person name="Ma J."/>
        </authorList>
    </citation>
    <scope>NUCLEOTIDE SEQUENCE [LARGE SCALE GENOMIC DNA]</scope>
    <source>
        <strain evidence="9 10">SKJ47</strain>
    </source>
</reference>
<dbReference type="CDD" id="cd06261">
    <property type="entry name" value="TM_PBP2"/>
    <property type="match status" value="1"/>
</dbReference>
<evidence type="ECO:0000259" key="8">
    <source>
        <dbReference type="PROSITE" id="PS50928"/>
    </source>
</evidence>
<accession>A0ABD5UQ17</accession>
<evidence type="ECO:0000256" key="3">
    <source>
        <dbReference type="ARBA" id="ARBA00022475"/>
    </source>
</evidence>
<evidence type="ECO:0000256" key="1">
    <source>
        <dbReference type="ARBA" id="ARBA00004651"/>
    </source>
</evidence>
<evidence type="ECO:0000256" key="6">
    <source>
        <dbReference type="ARBA" id="ARBA00023136"/>
    </source>
</evidence>
<dbReference type="PANTHER" id="PTHR32243:SF18">
    <property type="entry name" value="INNER MEMBRANE ABC TRANSPORTER PERMEASE PROTEIN YCJP"/>
    <property type="match status" value="1"/>
</dbReference>
<name>A0ABD5UQ17_9EURY</name>
<comment type="caution">
    <text evidence="9">The sequence shown here is derived from an EMBL/GenBank/DDBJ whole genome shotgun (WGS) entry which is preliminary data.</text>
</comment>
<keyword evidence="3" id="KW-1003">Cell membrane</keyword>
<comment type="subcellular location">
    <subcellularLocation>
        <location evidence="1 7">Cell membrane</location>
        <topology evidence="1 7">Multi-pass membrane protein</topology>
    </subcellularLocation>
</comment>
<feature type="transmembrane region" description="Helical" evidence="7">
    <location>
        <begin position="195"/>
        <end position="217"/>
    </location>
</feature>
<dbReference type="GO" id="GO:0005886">
    <property type="term" value="C:plasma membrane"/>
    <property type="evidence" value="ECO:0007669"/>
    <property type="project" value="UniProtKB-SubCell"/>
</dbReference>
<gene>
    <name evidence="9" type="ORF">ACFQE9_02710</name>
</gene>
<evidence type="ECO:0000313" key="10">
    <source>
        <dbReference type="Proteomes" id="UP001596296"/>
    </source>
</evidence>
<dbReference type="AlphaFoldDB" id="A0ABD5UQ17"/>
<dbReference type="InterPro" id="IPR035906">
    <property type="entry name" value="MetI-like_sf"/>
</dbReference>
<feature type="transmembrane region" description="Helical" evidence="7">
    <location>
        <begin position="21"/>
        <end position="43"/>
    </location>
</feature>
<dbReference type="EMBL" id="JBHSXL010000002">
    <property type="protein sequence ID" value="MFC6891534.1"/>
    <property type="molecule type" value="Genomic_DNA"/>
</dbReference>
<evidence type="ECO:0000256" key="7">
    <source>
        <dbReference type="RuleBase" id="RU363032"/>
    </source>
</evidence>
<proteinExistence type="inferred from homology"/>
<sequence length="290" mass="32314">MTLVNKFDRWLGDEVGPKRGVIIYAALALYYSILLLPILYFVLSTFKGSEVIRSQQLILIPIESFTLEHWIQVITRGEFRTYFLNSTIVATGTTILSVGAGTFASYSISRMDYPGRRSLILGYLGTEMLPRVLILIPFFVIMYNLDIIDTYVGIIIAHTVIALPFVTWLLKGYFDDIPTALDDAAKMDGCSDIQTLFHIILPLALPGIAVSAFYTFIVSWNDYLFVSIISRSQGTRTLPFALQLFQSQNTVDWGAVLTAATITMLPVVILFAIIQSYLVEGLTSGGMKGY</sequence>
<dbReference type="InterPro" id="IPR000515">
    <property type="entry name" value="MetI-like"/>
</dbReference>
<feature type="transmembrane region" description="Helical" evidence="7">
    <location>
        <begin position="151"/>
        <end position="174"/>
    </location>
</feature>